<dbReference type="Pfam" id="PF00536">
    <property type="entry name" value="SAM_1"/>
    <property type="match status" value="1"/>
</dbReference>
<sequence>MDQTRKILLAASNGDVEAMKNYVSSSSIDTITDDEGSTPLMYAAANGHEKLVRLLLQAEGVDVDQKNCYGWTALLQASCYGHHEVVYTLLQAGAQINVGNSWGTTPLVAASQGCFIVIAQDLLNRGAGLNTADEVASVTPLMAAAQSGCEAIVEMLLNGGANPNARLSITGWTALMLAALNNHVGVVRLLLNGGAVREMRDVNNCRAIDLATNLKHDKVVSALSEDNAVSSSMDVDIFDVVKQGNIEMLQEILTKYKVSVTVTDKDGATPLMYAARKSDTQICQLLIESGADIDAQDYYHGWTAFMHAVHHKQHKVAKLLAENGANVTLRAKNGSSAFDIANLIGDVHMIKLIAQVTIQNMSKRDNIKIKLSVLDENEEEDEISTDTVPKVSPSPPPPIISSQDDTASDEEVKEDVSAEDILRRVSNAYLASGAMPANLLENPGLLRPQSLSPFSGRSPSPELEPHQILPAVTKQFQPRPVSPRAVSPRAVSPRAVSPSPKAPPIIVPEQRAVNNSKREKKERQLPKLQFVYPPGAMNSVSKSRSFIPPPLPQSPLSPIKSPRSLPRNAFKFPPSSGPSRQSPSFPFPPPPQSGSFRRDLNPFPLKQNKFPSFEVTRTSGGRYKAGGIGGNFPSLQSQSRSKQSTKNTLQLNLKPAKFNNKGPDLKTALESASLGQYYPLLKEQEMDTYTFLILTEEDLIDMGVANHQDRSRLLALSNRLREIQSPRSPRSPKSPGNLGGHAFQYSLQ</sequence>
<name>A0A1X7VXS4_AMPQE</name>
<dbReference type="AlphaFoldDB" id="A0A1X7VXS4"/>
<dbReference type="EC" id="2.4.2.30" evidence="1"/>
<reference evidence="12" key="1">
    <citation type="journal article" date="2010" name="Nature">
        <title>The Amphimedon queenslandica genome and the evolution of animal complexity.</title>
        <authorList>
            <person name="Srivastava M."/>
            <person name="Simakov O."/>
            <person name="Chapman J."/>
            <person name="Fahey B."/>
            <person name="Gauthier M.E."/>
            <person name="Mitros T."/>
            <person name="Richards G.S."/>
            <person name="Conaco C."/>
            <person name="Dacre M."/>
            <person name="Hellsten U."/>
            <person name="Larroux C."/>
            <person name="Putnam N.H."/>
            <person name="Stanke M."/>
            <person name="Adamska M."/>
            <person name="Darling A."/>
            <person name="Degnan S.M."/>
            <person name="Oakley T.H."/>
            <person name="Plachetzki D.C."/>
            <person name="Zhai Y."/>
            <person name="Adamski M."/>
            <person name="Calcino A."/>
            <person name="Cummins S.F."/>
            <person name="Goodstein D.M."/>
            <person name="Harris C."/>
            <person name="Jackson D.J."/>
            <person name="Leys S.P."/>
            <person name="Shu S."/>
            <person name="Woodcroft B.J."/>
            <person name="Vervoort M."/>
            <person name="Kosik K.S."/>
            <person name="Manning G."/>
            <person name="Degnan B.M."/>
            <person name="Rokhsar D.S."/>
        </authorList>
    </citation>
    <scope>NUCLEOTIDE SEQUENCE [LARGE SCALE GENOMIC DNA]</scope>
</reference>
<feature type="repeat" description="ANK" evidence="8">
    <location>
        <begin position="136"/>
        <end position="168"/>
    </location>
</feature>
<feature type="region of interest" description="Disordered" evidence="9">
    <location>
        <begin position="721"/>
        <end position="748"/>
    </location>
</feature>
<keyword evidence="3" id="KW-0548">Nucleotidyltransferase</keyword>
<dbReference type="OrthoDB" id="539213at2759"/>
<feature type="compositionally biased region" description="Low complexity" evidence="9">
    <location>
        <begin position="478"/>
        <end position="499"/>
    </location>
</feature>
<feature type="repeat" description="ANK" evidence="8">
    <location>
        <begin position="170"/>
        <end position="202"/>
    </location>
</feature>
<dbReference type="PROSITE" id="PS50297">
    <property type="entry name" value="ANK_REP_REGION"/>
    <property type="match status" value="5"/>
</dbReference>
<evidence type="ECO:0000256" key="3">
    <source>
        <dbReference type="ARBA" id="ARBA00022695"/>
    </source>
</evidence>
<dbReference type="PANTHER" id="PTHR24171:SF9">
    <property type="entry name" value="ANKYRIN REPEAT DOMAIN-CONTAINING PROTEIN 39"/>
    <property type="match status" value="1"/>
</dbReference>
<dbReference type="SMART" id="SM00248">
    <property type="entry name" value="ANK"/>
    <property type="match status" value="8"/>
</dbReference>
<evidence type="ECO:0000313" key="11">
    <source>
        <dbReference type="EnsemblMetazoa" id="Aqu2.1.44224_001"/>
    </source>
</evidence>
<feature type="region of interest" description="Disordered" evidence="9">
    <location>
        <begin position="376"/>
        <end position="418"/>
    </location>
</feature>
<dbReference type="SUPFAM" id="SSF48403">
    <property type="entry name" value="Ankyrin repeat"/>
    <property type="match status" value="1"/>
</dbReference>
<dbReference type="EnsemblMetazoa" id="XM_019994404.1">
    <property type="protein sequence ID" value="XP_019849963.1"/>
    <property type="gene ID" value="LOC100638412"/>
</dbReference>
<dbReference type="EnsemblMetazoa" id="Aqu2.1.44224_001">
    <property type="protein sequence ID" value="Aqu2.1.44224_001"/>
    <property type="gene ID" value="Aqu2.1.44224"/>
</dbReference>
<feature type="domain" description="SAM" evidence="10">
    <location>
        <begin position="667"/>
        <end position="715"/>
    </location>
</feature>
<dbReference type="Proteomes" id="UP000007879">
    <property type="component" value="Unassembled WGS sequence"/>
</dbReference>
<evidence type="ECO:0000313" key="12">
    <source>
        <dbReference type="Proteomes" id="UP000007879"/>
    </source>
</evidence>
<feature type="repeat" description="ANK" evidence="8">
    <location>
        <begin position="266"/>
        <end position="298"/>
    </location>
</feature>
<evidence type="ECO:0000256" key="9">
    <source>
        <dbReference type="SAM" id="MobiDB-lite"/>
    </source>
</evidence>
<dbReference type="InParanoid" id="A0A1X7VXS4"/>
<feature type="repeat" description="ANK" evidence="8">
    <location>
        <begin position="35"/>
        <end position="68"/>
    </location>
</feature>
<dbReference type="InterPro" id="IPR013761">
    <property type="entry name" value="SAM/pointed_sf"/>
</dbReference>
<keyword evidence="3" id="KW-0808">Transferase</keyword>
<evidence type="ECO:0000256" key="5">
    <source>
        <dbReference type="ARBA" id="ARBA00023043"/>
    </source>
</evidence>
<dbReference type="Pfam" id="PF13637">
    <property type="entry name" value="Ank_4"/>
    <property type="match status" value="1"/>
</dbReference>
<dbReference type="PANTHER" id="PTHR24171">
    <property type="entry name" value="ANKYRIN REPEAT DOMAIN-CONTAINING PROTEIN 39-RELATED"/>
    <property type="match status" value="1"/>
</dbReference>
<dbReference type="InterPro" id="IPR002110">
    <property type="entry name" value="Ankyrin_rpt"/>
</dbReference>
<protein>
    <recommendedName>
        <fullName evidence="1">NAD(+) ADP-ribosyltransferase</fullName>
        <ecNumber evidence="1">2.4.2.30</ecNumber>
    </recommendedName>
</protein>
<proteinExistence type="inferred from homology"/>
<keyword evidence="4" id="KW-0677">Repeat</keyword>
<reference evidence="11" key="2">
    <citation type="submission" date="2017-05" db="UniProtKB">
        <authorList>
            <consortium name="EnsemblMetazoa"/>
        </authorList>
    </citation>
    <scope>IDENTIFICATION</scope>
</reference>
<evidence type="ECO:0000256" key="2">
    <source>
        <dbReference type="ARBA" id="ARBA00022676"/>
    </source>
</evidence>
<feature type="compositionally biased region" description="Basic and acidic residues" evidence="9">
    <location>
        <begin position="516"/>
        <end position="525"/>
    </location>
</feature>
<dbReference type="CDD" id="cd09487">
    <property type="entry name" value="SAM_superfamily"/>
    <property type="match status" value="1"/>
</dbReference>
<feature type="region of interest" description="Disordered" evidence="9">
    <location>
        <begin position="450"/>
        <end position="601"/>
    </location>
</feature>
<organism evidence="11">
    <name type="scientific">Amphimedon queenslandica</name>
    <name type="common">Sponge</name>
    <dbReference type="NCBI Taxonomy" id="400682"/>
    <lineage>
        <taxon>Eukaryota</taxon>
        <taxon>Metazoa</taxon>
        <taxon>Porifera</taxon>
        <taxon>Demospongiae</taxon>
        <taxon>Heteroscleromorpha</taxon>
        <taxon>Haplosclerida</taxon>
        <taxon>Niphatidae</taxon>
        <taxon>Amphimedon</taxon>
    </lineage>
</organism>
<evidence type="ECO:0000256" key="8">
    <source>
        <dbReference type="PROSITE-ProRule" id="PRU00023"/>
    </source>
</evidence>
<dbReference type="PRINTS" id="PR01415">
    <property type="entry name" value="ANKYRIN"/>
</dbReference>
<evidence type="ECO:0000259" key="10">
    <source>
        <dbReference type="Pfam" id="PF00536"/>
    </source>
</evidence>
<dbReference type="Gene3D" id="1.10.150.50">
    <property type="entry name" value="Transcription Factor, Ets-1"/>
    <property type="match status" value="1"/>
</dbReference>
<feature type="repeat" description="ANK" evidence="8">
    <location>
        <begin position="69"/>
        <end position="101"/>
    </location>
</feature>
<dbReference type="InterPro" id="IPR001660">
    <property type="entry name" value="SAM"/>
</dbReference>
<evidence type="ECO:0000256" key="6">
    <source>
        <dbReference type="ARBA" id="ARBA00024347"/>
    </source>
</evidence>
<keyword evidence="12" id="KW-1185">Reference proteome</keyword>
<feature type="repeat" description="ANK" evidence="8">
    <location>
        <begin position="300"/>
        <end position="332"/>
    </location>
</feature>
<evidence type="ECO:0000256" key="7">
    <source>
        <dbReference type="ARBA" id="ARBA00033987"/>
    </source>
</evidence>
<keyword evidence="5 8" id="KW-0040">ANK repeat</keyword>
<dbReference type="GO" id="GO:0003950">
    <property type="term" value="F:NAD+ poly-ADP-ribosyltransferase activity"/>
    <property type="evidence" value="ECO:0007669"/>
    <property type="project" value="UniProtKB-EC"/>
</dbReference>
<evidence type="ECO:0000256" key="4">
    <source>
        <dbReference type="ARBA" id="ARBA00022737"/>
    </source>
</evidence>
<keyword evidence="2" id="KW-0328">Glycosyltransferase</keyword>
<dbReference type="KEGG" id="aqu:100638412"/>
<dbReference type="GO" id="GO:0016779">
    <property type="term" value="F:nucleotidyltransferase activity"/>
    <property type="evidence" value="ECO:0007669"/>
    <property type="project" value="UniProtKB-KW"/>
</dbReference>
<dbReference type="PROSITE" id="PS50088">
    <property type="entry name" value="ANK_REPEAT"/>
    <property type="match status" value="6"/>
</dbReference>
<feature type="compositionally biased region" description="Low complexity" evidence="9">
    <location>
        <begin position="572"/>
        <end position="584"/>
    </location>
</feature>
<dbReference type="Pfam" id="PF12796">
    <property type="entry name" value="Ank_2"/>
    <property type="match status" value="2"/>
</dbReference>
<dbReference type="STRING" id="400682.A0A1X7VXS4"/>
<dbReference type="InterPro" id="IPR036770">
    <property type="entry name" value="Ankyrin_rpt-contain_sf"/>
</dbReference>
<gene>
    <name evidence="11" type="primary">100638412</name>
</gene>
<evidence type="ECO:0000256" key="1">
    <source>
        <dbReference type="ARBA" id="ARBA00012020"/>
    </source>
</evidence>
<accession>A0A1X7VXS4</accession>
<comment type="catalytic activity">
    <reaction evidence="7">
        <text>NAD(+) + (ADP-D-ribosyl)n-acceptor = nicotinamide + (ADP-D-ribosyl)n+1-acceptor + H(+).</text>
        <dbReference type="EC" id="2.4.2.30"/>
    </reaction>
</comment>
<comment type="similarity">
    <text evidence="6">Belongs to the ARTD/PARP family.</text>
</comment>
<feature type="compositionally biased region" description="Low complexity" evidence="9">
    <location>
        <begin position="725"/>
        <end position="735"/>
    </location>
</feature>
<dbReference type="Gene3D" id="1.25.40.20">
    <property type="entry name" value="Ankyrin repeat-containing domain"/>
    <property type="match status" value="3"/>
</dbReference>
<dbReference type="SUPFAM" id="SSF47769">
    <property type="entry name" value="SAM/Pointed domain"/>
    <property type="match status" value="1"/>
</dbReference>